<reference evidence="7" key="1">
    <citation type="journal article" date="2011" name="Proc. Natl. Acad. Sci. U.S.A.">
        <title>Genomic insights into the physiology and ecology of the marine filamentous cyanobacterium Lyngbya majuscula.</title>
        <authorList>
            <person name="Jones A.C."/>
            <person name="Monroe E.A."/>
            <person name="Podell S."/>
            <person name="Hess W.R."/>
            <person name="Klages S."/>
            <person name="Esquenazi E."/>
            <person name="Niessen S."/>
            <person name="Hoover H."/>
            <person name="Rothmann M."/>
            <person name="Lasken R.S."/>
            <person name="Yates J.R.III."/>
            <person name="Reinhardt R."/>
            <person name="Kube M."/>
            <person name="Burkart M.D."/>
            <person name="Allen E.E."/>
            <person name="Dorrestein P.C."/>
            <person name="Gerwick W.H."/>
            <person name="Gerwick L."/>
        </authorList>
    </citation>
    <scope>NUCLEOTIDE SEQUENCE [LARGE SCALE GENOMIC DNA]</scope>
    <source>
        <strain evidence="7">3L</strain>
    </source>
</reference>
<evidence type="ECO:0000313" key="6">
    <source>
        <dbReference type="EMBL" id="EGJ29494.1"/>
    </source>
</evidence>
<name>F4Y0Y3_9CYAN</name>
<keyword evidence="7" id="KW-1185">Reference proteome</keyword>
<dbReference type="Proteomes" id="UP000003959">
    <property type="component" value="Unassembled WGS sequence"/>
</dbReference>
<evidence type="ECO:0000256" key="5">
    <source>
        <dbReference type="SAM" id="Phobius"/>
    </source>
</evidence>
<feature type="transmembrane region" description="Helical" evidence="5">
    <location>
        <begin position="94"/>
        <end position="127"/>
    </location>
</feature>
<dbReference type="InterPro" id="IPR019109">
    <property type="entry name" value="MamF_MmsF"/>
</dbReference>
<dbReference type="eggNOG" id="COG3296">
    <property type="taxonomic scope" value="Bacteria"/>
</dbReference>
<evidence type="ECO:0000256" key="3">
    <source>
        <dbReference type="ARBA" id="ARBA00022989"/>
    </source>
</evidence>
<keyword evidence="4 5" id="KW-0472">Membrane</keyword>
<evidence type="ECO:0000256" key="4">
    <source>
        <dbReference type="ARBA" id="ARBA00023136"/>
    </source>
</evidence>
<organism evidence="6 7">
    <name type="scientific">Moorena producens 3L</name>
    <dbReference type="NCBI Taxonomy" id="489825"/>
    <lineage>
        <taxon>Bacteria</taxon>
        <taxon>Bacillati</taxon>
        <taxon>Cyanobacteriota</taxon>
        <taxon>Cyanophyceae</taxon>
        <taxon>Coleofasciculales</taxon>
        <taxon>Coleofasciculaceae</taxon>
        <taxon>Moorena</taxon>
    </lineage>
</organism>
<dbReference type="EMBL" id="GL890969">
    <property type="protein sequence ID" value="EGJ29494.1"/>
    <property type="molecule type" value="Genomic_DNA"/>
</dbReference>
<dbReference type="HOGENOM" id="CLU_104196_4_0_3"/>
<dbReference type="Pfam" id="PF09685">
    <property type="entry name" value="MamF_MmsF"/>
    <property type="match status" value="1"/>
</dbReference>
<feature type="transmembrane region" description="Helical" evidence="5">
    <location>
        <begin position="50"/>
        <end position="74"/>
    </location>
</feature>
<evidence type="ECO:0000256" key="2">
    <source>
        <dbReference type="ARBA" id="ARBA00022692"/>
    </source>
</evidence>
<keyword evidence="3 5" id="KW-1133">Transmembrane helix</keyword>
<comment type="subcellular location">
    <subcellularLocation>
        <location evidence="1">Membrane</location>
        <topology evidence="1">Multi-pass membrane protein</topology>
    </subcellularLocation>
</comment>
<evidence type="ECO:0008006" key="8">
    <source>
        <dbReference type="Google" id="ProtNLM"/>
    </source>
</evidence>
<evidence type="ECO:0000256" key="1">
    <source>
        <dbReference type="ARBA" id="ARBA00004141"/>
    </source>
</evidence>
<protein>
    <recommendedName>
        <fullName evidence="8">DUF4870 domain-containing protein</fullName>
    </recommendedName>
</protein>
<evidence type="ECO:0000313" key="7">
    <source>
        <dbReference type="Proteomes" id="UP000003959"/>
    </source>
</evidence>
<gene>
    <name evidence="6" type="ORF">LYNGBM3L_63990</name>
</gene>
<dbReference type="AlphaFoldDB" id="F4Y0Y3"/>
<accession>F4Y0Y3</accession>
<sequence length="149" mass="16730">MSNCRGFPHERLHQDKAPLSYGNFKPAKTDVYNGSPLPVFKMDQRKLLSLLCHGSIFFSSLVVSIAIPIVIFLVTEDSVVKENAKEALNFHICLYIYGVICLILTVVIIGIPLLIILGLVSLIMSIIALVKVLENPNQPYRYPFIFRVL</sequence>
<keyword evidence="2 5" id="KW-0812">Transmembrane</keyword>
<dbReference type="RefSeq" id="WP_008189505.1">
    <property type="nucleotide sequence ID" value="NZ_MKZR01000001.1"/>
</dbReference>
<proteinExistence type="predicted"/>